<reference evidence="1" key="1">
    <citation type="submission" date="2023-04" db="EMBL/GenBank/DDBJ databases">
        <title>Molecular characterization of the Integrative and Conjugative elements harboring multidrug-resistance gene from Glaesserella (Haemophilus) parasuis.</title>
        <authorList>
            <person name="Che Y."/>
            <person name="Zhou L."/>
        </authorList>
    </citation>
    <scope>NUCLEOTIDE SEQUENCE</scope>
    <source>
        <strain evidence="1">Z44</strain>
    </source>
</reference>
<dbReference type="Proteomes" id="UP001222296">
    <property type="component" value="Chromosome"/>
</dbReference>
<proteinExistence type="predicted"/>
<evidence type="ECO:0000313" key="1">
    <source>
        <dbReference type="EMBL" id="WGE09521.1"/>
    </source>
</evidence>
<dbReference type="AlphaFoldDB" id="A0A084EH20"/>
<evidence type="ECO:0000313" key="2">
    <source>
        <dbReference type="Proteomes" id="UP001222296"/>
    </source>
</evidence>
<dbReference type="GeneID" id="66619726"/>
<accession>A0A084EH20</accession>
<dbReference type="EMBL" id="CP121769">
    <property type="protein sequence ID" value="WGE09521.1"/>
    <property type="molecule type" value="Genomic_DNA"/>
</dbReference>
<dbReference type="RefSeq" id="WP_021112068.1">
    <property type="nucleotide sequence ID" value="NZ_CBCRUP010000002.1"/>
</dbReference>
<protein>
    <submittedName>
        <fullName evidence="1">Uncharacterized protein</fullName>
    </submittedName>
</protein>
<name>A0A084EH20_GLAPU</name>
<gene>
    <name evidence="1" type="ORF">QBL01_09720</name>
</gene>
<dbReference type="KEGG" id="hpak:JT17_03705"/>
<dbReference type="OrthoDB" id="5679169at2"/>
<organism evidence="1 2">
    <name type="scientific">Glaesserella parasuis</name>
    <name type="common">Haemophilus parasuis</name>
    <dbReference type="NCBI Taxonomy" id="738"/>
    <lineage>
        <taxon>Bacteria</taxon>
        <taxon>Pseudomonadati</taxon>
        <taxon>Pseudomonadota</taxon>
        <taxon>Gammaproteobacteria</taxon>
        <taxon>Pasteurellales</taxon>
        <taxon>Pasteurellaceae</taxon>
        <taxon>Glaesserella</taxon>
    </lineage>
</organism>
<sequence>MEWQGINLNGYRQQQWLKQSQKNLKHLTACLVVSTLLALLISWQNQQQQHQFHTLAQQRQQSQEQQTALSQQIEQLTLQSQNKSTQSLENRQITAFLNYLLGIQLSGIIEIAQLYQAENTVFKLKGKVSSPTQFSELEQQLKAMNYIYQIEQFETREKSEIEFSLHIDLKEKE</sequence>